<evidence type="ECO:0000313" key="3">
    <source>
        <dbReference type="Proteomes" id="UP000290243"/>
    </source>
</evidence>
<feature type="transmembrane region" description="Helical" evidence="1">
    <location>
        <begin position="268"/>
        <end position="289"/>
    </location>
</feature>
<dbReference type="InterPro" id="IPR059214">
    <property type="entry name" value="MSC_0882-like"/>
</dbReference>
<keyword evidence="1" id="KW-0812">Transmembrane</keyword>
<sequence>MSDYKPIESKETIETIINNNVEIDEKKNNKYRDPKNQIPNHLYKVIKLEKNIKSFNIALSFSLFITSIILLALAILKITPFSVEEESGPLYGYIIAFSASAFISIAITIKNTIELTQWNSTINKYRESLNNNDKTSSNNFHITYRKIALKDINLLWLLIFTITYVGLVALIIFGLYKSGAWTIGNENSVVKLNIDWKELLDNAFGNTQLFCILLASSLGLAVVLYILIILFDKKRLADIVDYLGDNSSEIYEKIETAKKERNKAWMKAYFIIVCLTILLPLALILYAAYRGIIKRKAAV</sequence>
<keyword evidence="3" id="KW-1185">Reference proteome</keyword>
<reference evidence="2 3" key="1">
    <citation type="submission" date="2019-01" db="EMBL/GenBank/DDBJ databases">
        <authorList>
            <consortium name="Pathogen Informatics"/>
        </authorList>
    </citation>
    <scope>NUCLEOTIDE SEQUENCE [LARGE SCALE GENOMIC DNA]</scope>
    <source>
        <strain evidence="2 3">NCTC10168</strain>
    </source>
</reference>
<evidence type="ECO:0000256" key="1">
    <source>
        <dbReference type="SAM" id="Phobius"/>
    </source>
</evidence>
<organism evidence="2 3">
    <name type="scientific">Mycoplasmopsis maculosa</name>
    <dbReference type="NCBI Taxonomy" id="114885"/>
    <lineage>
        <taxon>Bacteria</taxon>
        <taxon>Bacillati</taxon>
        <taxon>Mycoplasmatota</taxon>
        <taxon>Mycoplasmoidales</taxon>
        <taxon>Metamycoplasmataceae</taxon>
        <taxon>Mycoplasmopsis</taxon>
    </lineage>
</organism>
<feature type="transmembrane region" description="Helical" evidence="1">
    <location>
        <begin position="90"/>
        <end position="109"/>
    </location>
</feature>
<name>A0A449B5D3_9BACT</name>
<protein>
    <submittedName>
        <fullName evidence="2">Uncharacterized protein</fullName>
    </submittedName>
</protein>
<feature type="transmembrane region" description="Helical" evidence="1">
    <location>
        <begin position="207"/>
        <end position="231"/>
    </location>
</feature>
<dbReference type="AlphaFoldDB" id="A0A449B5D3"/>
<accession>A0A449B5D3</accession>
<dbReference type="EMBL" id="LR215037">
    <property type="protein sequence ID" value="VEU75814.1"/>
    <property type="molecule type" value="Genomic_DNA"/>
</dbReference>
<dbReference type="OrthoDB" id="398791at2"/>
<dbReference type="Proteomes" id="UP000290243">
    <property type="component" value="Chromosome"/>
</dbReference>
<evidence type="ECO:0000313" key="2">
    <source>
        <dbReference type="EMBL" id="VEU75814.1"/>
    </source>
</evidence>
<feature type="transmembrane region" description="Helical" evidence="1">
    <location>
        <begin position="154"/>
        <end position="176"/>
    </location>
</feature>
<dbReference type="KEGG" id="mmau:NCTC10168_00763"/>
<keyword evidence="1" id="KW-1133">Transmembrane helix</keyword>
<proteinExistence type="predicted"/>
<dbReference type="RefSeq" id="WP_129647233.1">
    <property type="nucleotide sequence ID" value="NZ_LR215037.1"/>
</dbReference>
<dbReference type="NCBIfam" id="NF045846">
    <property type="entry name" value="MSC0882_dom"/>
    <property type="match status" value="1"/>
</dbReference>
<keyword evidence="1" id="KW-0472">Membrane</keyword>
<feature type="transmembrane region" description="Helical" evidence="1">
    <location>
        <begin position="57"/>
        <end position="78"/>
    </location>
</feature>
<gene>
    <name evidence="2" type="ORF">NCTC10168_00763</name>
</gene>